<feature type="transmembrane region" description="Helical" evidence="10">
    <location>
        <begin position="56"/>
        <end position="81"/>
    </location>
</feature>
<keyword evidence="2" id="KW-0813">Transport</keyword>
<evidence type="ECO:0000256" key="9">
    <source>
        <dbReference type="ARBA" id="ARBA00031636"/>
    </source>
</evidence>
<feature type="transmembrane region" description="Helical" evidence="10">
    <location>
        <begin position="93"/>
        <end position="112"/>
    </location>
</feature>
<feature type="transmembrane region" description="Helical" evidence="10">
    <location>
        <begin position="241"/>
        <end position="268"/>
    </location>
</feature>
<feature type="transmembrane region" description="Helical" evidence="10">
    <location>
        <begin position="356"/>
        <end position="374"/>
    </location>
</feature>
<keyword evidence="12" id="KW-1185">Reference proteome</keyword>
<evidence type="ECO:0000256" key="7">
    <source>
        <dbReference type="ARBA" id="ARBA00023065"/>
    </source>
</evidence>
<evidence type="ECO:0000256" key="5">
    <source>
        <dbReference type="ARBA" id="ARBA00022692"/>
    </source>
</evidence>
<comment type="caution">
    <text evidence="11">The sequence shown here is derived from an EMBL/GenBank/DDBJ whole genome shotgun (WGS) entry which is preliminary data.</text>
</comment>
<dbReference type="Proteomes" id="UP001597213">
    <property type="component" value="Unassembled WGS sequence"/>
</dbReference>
<feature type="transmembrane region" description="Helical" evidence="10">
    <location>
        <begin position="395"/>
        <end position="417"/>
    </location>
</feature>
<reference evidence="12" key="1">
    <citation type="journal article" date="2019" name="Int. J. Syst. Evol. Microbiol.">
        <title>The Global Catalogue of Microorganisms (GCM) 10K type strain sequencing project: providing services to taxonomists for standard genome sequencing and annotation.</title>
        <authorList>
            <consortium name="The Broad Institute Genomics Platform"/>
            <consortium name="The Broad Institute Genome Sequencing Center for Infectious Disease"/>
            <person name="Wu L."/>
            <person name="Ma J."/>
        </authorList>
    </citation>
    <scope>NUCLEOTIDE SEQUENCE [LARGE SCALE GENOMIC DNA]</scope>
    <source>
        <strain evidence="12">CCUG 56029</strain>
    </source>
</reference>
<dbReference type="CDD" id="cd13131">
    <property type="entry name" value="MATE_NorM_like"/>
    <property type="match status" value="1"/>
</dbReference>
<evidence type="ECO:0000256" key="1">
    <source>
        <dbReference type="ARBA" id="ARBA00004429"/>
    </source>
</evidence>
<proteinExistence type="predicted"/>
<dbReference type="NCBIfam" id="TIGR00797">
    <property type="entry name" value="matE"/>
    <property type="match status" value="1"/>
</dbReference>
<keyword evidence="4" id="KW-1003">Cell membrane</keyword>
<dbReference type="InterPro" id="IPR002528">
    <property type="entry name" value="MATE_fam"/>
</dbReference>
<dbReference type="PANTHER" id="PTHR43298:SF2">
    <property type="entry name" value="FMN_FAD EXPORTER YEEO-RELATED"/>
    <property type="match status" value="1"/>
</dbReference>
<evidence type="ECO:0000313" key="11">
    <source>
        <dbReference type="EMBL" id="MFD1882885.1"/>
    </source>
</evidence>
<keyword evidence="7" id="KW-0406">Ion transport</keyword>
<dbReference type="PIRSF" id="PIRSF006603">
    <property type="entry name" value="DinF"/>
    <property type="match status" value="1"/>
</dbReference>
<keyword evidence="3" id="KW-0050">Antiport</keyword>
<evidence type="ECO:0000256" key="8">
    <source>
        <dbReference type="ARBA" id="ARBA00023136"/>
    </source>
</evidence>
<protein>
    <recommendedName>
        <fullName evidence="9">Multidrug-efflux transporter</fullName>
    </recommendedName>
</protein>
<dbReference type="RefSeq" id="WP_379143797.1">
    <property type="nucleotide sequence ID" value="NZ_JBHUEN010000043.1"/>
</dbReference>
<gene>
    <name evidence="11" type="ORF">ACFSCT_14275</name>
</gene>
<feature type="transmembrane region" description="Helical" evidence="10">
    <location>
        <begin position="274"/>
        <end position="297"/>
    </location>
</feature>
<feature type="transmembrane region" description="Helical" evidence="10">
    <location>
        <begin position="193"/>
        <end position="214"/>
    </location>
</feature>
<evidence type="ECO:0000256" key="4">
    <source>
        <dbReference type="ARBA" id="ARBA00022475"/>
    </source>
</evidence>
<accession>A0ABW4RAV5</accession>
<evidence type="ECO:0000256" key="3">
    <source>
        <dbReference type="ARBA" id="ARBA00022449"/>
    </source>
</evidence>
<evidence type="ECO:0000256" key="2">
    <source>
        <dbReference type="ARBA" id="ARBA00022448"/>
    </source>
</evidence>
<evidence type="ECO:0000256" key="10">
    <source>
        <dbReference type="SAM" id="Phobius"/>
    </source>
</evidence>
<name>A0ABW4RAV5_9RHOB</name>
<feature type="transmembrane region" description="Helical" evidence="10">
    <location>
        <begin position="318"/>
        <end position="344"/>
    </location>
</feature>
<dbReference type="InterPro" id="IPR050222">
    <property type="entry name" value="MATE_MdtK"/>
</dbReference>
<feature type="transmembrane region" description="Helical" evidence="10">
    <location>
        <begin position="161"/>
        <end position="181"/>
    </location>
</feature>
<dbReference type="Pfam" id="PF01554">
    <property type="entry name" value="MatE"/>
    <property type="match status" value="2"/>
</dbReference>
<keyword evidence="6 10" id="KW-1133">Transmembrane helix</keyword>
<sequence>MSIFSRIRPNLGPTLALALPLVGSHLARMALGVTDTVMVGWYGVEPLAALVLATSYYFLLFMLGSGYGIGVMGVIATAIARKDETEARRATRMALWISILHSIIFLPAMWFSEDILLWLGQDPLIAALAQDYLRIGGLMLFPALCGLVLNSYIAALERARIVLWVTLAGLPLNILLNWLLIFGNWGFPQMGVAGSALASLTVQMAQLVLLLGYAERLSRARGFSLLQRFWRPDWQAFRRQFWLGLPVGLTLVAESGLFVASGVMMGWIGTQQLAAHGIAIQVTAIAFMIHLGIGNAATVRVGQAMGRRDQRGMEDATLTVLFLALLVVAVVVIIFLTMPAPLIAVYLDQTDPEAPMLIAIGSMLLGYAALFHMFDGLQAVALGLLRGVQDTRIPMYIAFFSYWAVGMPIAWVLAFPLGFGPPGLWLGLVASLVAASGLLLWRFWYGLRHGKWVARSETQAPPDPMSETAAMVSAMPFDSMGETLATTTPLPDGGRRD</sequence>
<keyword evidence="8 10" id="KW-0472">Membrane</keyword>
<feature type="transmembrane region" description="Helical" evidence="10">
    <location>
        <begin position="423"/>
        <end position="445"/>
    </location>
</feature>
<evidence type="ECO:0000256" key="6">
    <source>
        <dbReference type="ARBA" id="ARBA00022989"/>
    </source>
</evidence>
<dbReference type="InterPro" id="IPR048279">
    <property type="entry name" value="MdtK-like"/>
</dbReference>
<comment type="subcellular location">
    <subcellularLocation>
        <location evidence="1">Cell inner membrane</location>
        <topology evidence="1">Multi-pass membrane protein</topology>
    </subcellularLocation>
</comment>
<dbReference type="EMBL" id="JBHUEN010000043">
    <property type="protein sequence ID" value="MFD1882885.1"/>
    <property type="molecule type" value="Genomic_DNA"/>
</dbReference>
<keyword evidence="5 10" id="KW-0812">Transmembrane</keyword>
<feature type="transmembrane region" description="Helical" evidence="10">
    <location>
        <begin position="132"/>
        <end position="154"/>
    </location>
</feature>
<evidence type="ECO:0000313" key="12">
    <source>
        <dbReference type="Proteomes" id="UP001597213"/>
    </source>
</evidence>
<dbReference type="PANTHER" id="PTHR43298">
    <property type="entry name" value="MULTIDRUG RESISTANCE PROTEIN NORM-RELATED"/>
    <property type="match status" value="1"/>
</dbReference>
<organism evidence="11 12">
    <name type="scientific">Paracoccus pacificus</name>
    <dbReference type="NCBI Taxonomy" id="1463598"/>
    <lineage>
        <taxon>Bacteria</taxon>
        <taxon>Pseudomonadati</taxon>
        <taxon>Pseudomonadota</taxon>
        <taxon>Alphaproteobacteria</taxon>
        <taxon>Rhodobacterales</taxon>
        <taxon>Paracoccaceae</taxon>
        <taxon>Paracoccus</taxon>
    </lineage>
</organism>